<protein>
    <submittedName>
        <fullName evidence="2">Uncharacterized protein</fullName>
    </submittedName>
</protein>
<proteinExistence type="predicted"/>
<evidence type="ECO:0000313" key="3">
    <source>
        <dbReference type="Proteomes" id="UP001139648"/>
    </source>
</evidence>
<keyword evidence="3" id="KW-1185">Reference proteome</keyword>
<dbReference type="AlphaFoldDB" id="A0A9X2GD41"/>
<evidence type="ECO:0000313" key="2">
    <source>
        <dbReference type="EMBL" id="MCP2356924.1"/>
    </source>
</evidence>
<organism evidence="2 3">
    <name type="scientific">Nonomuraea thailandensis</name>
    <dbReference type="NCBI Taxonomy" id="1188745"/>
    <lineage>
        <taxon>Bacteria</taxon>
        <taxon>Bacillati</taxon>
        <taxon>Actinomycetota</taxon>
        <taxon>Actinomycetes</taxon>
        <taxon>Streptosporangiales</taxon>
        <taxon>Streptosporangiaceae</taxon>
        <taxon>Nonomuraea</taxon>
    </lineage>
</organism>
<accession>A0A9X2GD41</accession>
<reference evidence="2" key="1">
    <citation type="submission" date="2022-06" db="EMBL/GenBank/DDBJ databases">
        <title>Sequencing the genomes of 1000 actinobacteria strains.</title>
        <authorList>
            <person name="Klenk H.-P."/>
        </authorList>
    </citation>
    <scope>NUCLEOTIDE SEQUENCE</scope>
    <source>
        <strain evidence="2">DSM 46694</strain>
    </source>
</reference>
<evidence type="ECO:0000256" key="1">
    <source>
        <dbReference type="SAM" id="MobiDB-lite"/>
    </source>
</evidence>
<gene>
    <name evidence="2" type="ORF">HD597_003944</name>
</gene>
<comment type="caution">
    <text evidence="2">The sequence shown here is derived from an EMBL/GenBank/DDBJ whole genome shotgun (WGS) entry which is preliminary data.</text>
</comment>
<dbReference type="Proteomes" id="UP001139648">
    <property type="component" value="Unassembled WGS sequence"/>
</dbReference>
<sequence>MERFVLRVAARCRGSARHRRRADVLRTSDGLRTAPSSAPSRPPDVTPASLGASWQGECGI</sequence>
<name>A0A9X2GD41_9ACTN</name>
<feature type="region of interest" description="Disordered" evidence="1">
    <location>
        <begin position="17"/>
        <end position="60"/>
    </location>
</feature>
<dbReference type="EMBL" id="JAMZEB010000002">
    <property type="protein sequence ID" value="MCP2356924.1"/>
    <property type="molecule type" value="Genomic_DNA"/>
</dbReference>